<dbReference type="EMBL" id="JAQLXW010000028">
    <property type="protein sequence ID" value="MDB8004896.1"/>
    <property type="molecule type" value="Genomic_DNA"/>
</dbReference>
<proteinExistence type="predicted"/>
<evidence type="ECO:0000313" key="1">
    <source>
        <dbReference type="EMBL" id="MDB8004896.1"/>
    </source>
</evidence>
<dbReference type="InterPro" id="IPR046556">
    <property type="entry name" value="DUF6710"/>
</dbReference>
<reference evidence="1" key="1">
    <citation type="submission" date="2023-01" db="EMBL/GenBank/DDBJ databases">
        <title>Human gut microbiome strain richness.</title>
        <authorList>
            <person name="Chen-Liaw A."/>
        </authorList>
    </citation>
    <scope>NUCLEOTIDE SEQUENCE</scope>
    <source>
        <strain evidence="1">1001283st1_G1_1001283B150217_161031</strain>
    </source>
</reference>
<accession>A0AAW6D126</accession>
<sequence length="220" mass="25805">MNSGIYANNQNNYNQAMEYVNLTLERDTATKANNLLFLKFMIDCIGRDIETDTLLYYVYNANDNAPVGNRVFPHTIYLENGDEIQLFSDRFEKRKIDLATEVVIAQPWRKPSVSKVYDLLGSIDRNGFKYDYRNHRGTFYPYMNITIVSQGHHSISCSHYLKKGTINVNVYDIESAYKYVDTDGCYWLFNNCKNKKVEINDFRYALLFKLSKMYFELLNS</sequence>
<gene>
    <name evidence="1" type="ORF">PNE09_12625</name>
</gene>
<dbReference type="Proteomes" id="UP001210809">
    <property type="component" value="Unassembled WGS sequence"/>
</dbReference>
<comment type="caution">
    <text evidence="1">The sequence shown here is derived from an EMBL/GenBank/DDBJ whole genome shotgun (WGS) entry which is preliminary data.</text>
</comment>
<evidence type="ECO:0000313" key="2">
    <source>
        <dbReference type="Proteomes" id="UP001210809"/>
    </source>
</evidence>
<dbReference type="AlphaFoldDB" id="A0AAW6D126"/>
<protein>
    <submittedName>
        <fullName evidence="1">Uncharacterized protein</fullName>
    </submittedName>
</protein>
<name>A0AAW6D126_9FIRM</name>
<organism evidence="1 2">
    <name type="scientific">[Eubacterium] siraeum</name>
    <dbReference type="NCBI Taxonomy" id="39492"/>
    <lineage>
        <taxon>Bacteria</taxon>
        <taxon>Bacillati</taxon>
        <taxon>Bacillota</taxon>
        <taxon>Clostridia</taxon>
        <taxon>Eubacteriales</taxon>
        <taxon>Oscillospiraceae</taxon>
        <taxon>Oscillospiraceae incertae sedis</taxon>
    </lineage>
</organism>
<dbReference type="Pfam" id="PF20457">
    <property type="entry name" value="DUF6710"/>
    <property type="match status" value="1"/>
</dbReference>